<proteinExistence type="predicted"/>
<evidence type="ECO:0000256" key="1">
    <source>
        <dbReference type="SAM" id="SignalP"/>
    </source>
</evidence>
<sequence length="164" mass="17459">MIKTSTRIAAFLTISALSSCAQNQLPLPSASPPAPPLASTLSNTPDLSPYTRFEAFSQSSDATGVTEVRGNLKFFPSGGYFELTDTSNAELGVLNVQPDTCHGDPSPSCERSFVINGRIKTVLGILNCLIPVRNDTTLGYAQQALSGVCRTQYGRSLTVNLQSK</sequence>
<evidence type="ECO:0000313" key="3">
    <source>
        <dbReference type="Proteomes" id="UP001302257"/>
    </source>
</evidence>
<keyword evidence="3" id="KW-1185">Reference proteome</keyword>
<accession>A0ABZ0AUS7</accession>
<feature type="signal peptide" evidence="1">
    <location>
        <begin position="1"/>
        <end position="21"/>
    </location>
</feature>
<gene>
    <name evidence="2" type="ORF">RAN89_10645</name>
</gene>
<protein>
    <recommendedName>
        <fullName evidence="4">Lipoprotein</fullName>
    </recommendedName>
</protein>
<dbReference type="RefSeq" id="WP_313866291.1">
    <property type="nucleotide sequence ID" value="NZ_CP132507.1"/>
</dbReference>
<name>A0ABZ0AUS7_9BURK</name>
<dbReference type="Proteomes" id="UP001302257">
    <property type="component" value="Chromosome"/>
</dbReference>
<keyword evidence="1" id="KW-0732">Signal</keyword>
<dbReference type="EMBL" id="CP132507">
    <property type="protein sequence ID" value="WNO03386.1"/>
    <property type="molecule type" value="Genomic_DNA"/>
</dbReference>
<evidence type="ECO:0008006" key="4">
    <source>
        <dbReference type="Google" id="ProtNLM"/>
    </source>
</evidence>
<reference evidence="2 3" key="1">
    <citation type="submission" date="2023-08" db="EMBL/GenBank/DDBJ databases">
        <title>Rhodoferax potami sp. nov. and Rhodoferax mekongensis sp. nov., isolated from the Mekong River in Thailand.</title>
        <authorList>
            <person name="Kitikhun S."/>
            <person name="Charoenyingcharoen P."/>
            <person name="Siriarchawattana P."/>
            <person name="Likhitrattanapisal S."/>
            <person name="Nilsakha T."/>
            <person name="Chanpet A."/>
            <person name="Rattanawaree P."/>
            <person name="Ingsriswang S."/>
        </authorList>
    </citation>
    <scope>NUCLEOTIDE SEQUENCE [LARGE SCALE GENOMIC DNA]</scope>
    <source>
        <strain evidence="2 3">TBRC 17307</strain>
    </source>
</reference>
<organism evidence="2 3">
    <name type="scientific">Rhodoferax mekongensis</name>
    <dbReference type="NCBI Taxonomy" id="3068341"/>
    <lineage>
        <taxon>Bacteria</taxon>
        <taxon>Pseudomonadati</taxon>
        <taxon>Pseudomonadota</taxon>
        <taxon>Betaproteobacteria</taxon>
        <taxon>Burkholderiales</taxon>
        <taxon>Comamonadaceae</taxon>
        <taxon>Rhodoferax</taxon>
    </lineage>
</organism>
<dbReference type="PROSITE" id="PS51257">
    <property type="entry name" value="PROKAR_LIPOPROTEIN"/>
    <property type="match status" value="1"/>
</dbReference>
<feature type="chain" id="PRO_5045977078" description="Lipoprotein" evidence="1">
    <location>
        <begin position="22"/>
        <end position="164"/>
    </location>
</feature>
<evidence type="ECO:0000313" key="2">
    <source>
        <dbReference type="EMBL" id="WNO03386.1"/>
    </source>
</evidence>